<dbReference type="InterPro" id="IPR009010">
    <property type="entry name" value="Asp_de-COase-like_dom_sf"/>
</dbReference>
<dbReference type="AlphaFoldDB" id="A0A4R4W1J2"/>
<evidence type="ECO:0000256" key="5">
    <source>
        <dbReference type="ARBA" id="ARBA00023002"/>
    </source>
</evidence>
<evidence type="ECO:0000256" key="3">
    <source>
        <dbReference type="ARBA" id="ARBA00022505"/>
    </source>
</evidence>
<evidence type="ECO:0000259" key="9">
    <source>
        <dbReference type="Pfam" id="PF18364"/>
    </source>
</evidence>
<dbReference type="PANTHER" id="PTHR43742:SF10">
    <property type="entry name" value="TRIMETHYLAMINE-N-OXIDE REDUCTASE 2"/>
    <property type="match status" value="1"/>
</dbReference>
<evidence type="ECO:0000256" key="6">
    <source>
        <dbReference type="SAM" id="MobiDB-lite"/>
    </source>
</evidence>
<keyword evidence="5" id="KW-0560">Oxidoreductase</keyword>
<dbReference type="RefSeq" id="WP_132592069.1">
    <property type="nucleotide sequence ID" value="NZ_SMKO01000006.1"/>
</dbReference>
<dbReference type="Gene3D" id="3.40.50.740">
    <property type="match status" value="1"/>
</dbReference>
<dbReference type="Gene3D" id="3.40.228.10">
    <property type="entry name" value="Dimethylsulfoxide Reductase, domain 2"/>
    <property type="match status" value="1"/>
</dbReference>
<evidence type="ECO:0000313" key="10">
    <source>
        <dbReference type="EMBL" id="TDD11681.1"/>
    </source>
</evidence>
<protein>
    <submittedName>
        <fullName evidence="10">Molybdopterin oxidoreductase</fullName>
    </submittedName>
</protein>
<gene>
    <name evidence="10" type="ORF">E1292_03955</name>
</gene>
<dbReference type="EMBL" id="SMKO01000006">
    <property type="protein sequence ID" value="TDD11681.1"/>
    <property type="molecule type" value="Genomic_DNA"/>
</dbReference>
<name>A0A4R4W1J2_9ACTN</name>
<dbReference type="Pfam" id="PF18364">
    <property type="entry name" value="Molybdopterin_N"/>
    <property type="match status" value="1"/>
</dbReference>
<dbReference type="GO" id="GO:0030151">
    <property type="term" value="F:molybdenum ion binding"/>
    <property type="evidence" value="ECO:0007669"/>
    <property type="project" value="TreeGrafter"/>
</dbReference>
<evidence type="ECO:0000259" key="7">
    <source>
        <dbReference type="Pfam" id="PF00384"/>
    </source>
</evidence>
<dbReference type="InterPro" id="IPR041460">
    <property type="entry name" value="Molybdopterin_N"/>
</dbReference>
<dbReference type="Gene3D" id="3.90.55.10">
    <property type="entry name" value="Dimethylsulfoxide Reductase, domain 3"/>
    <property type="match status" value="1"/>
</dbReference>
<dbReference type="SUPFAM" id="SSF53706">
    <property type="entry name" value="Formate dehydrogenase/DMSO reductase, domains 1-3"/>
    <property type="match status" value="1"/>
</dbReference>
<evidence type="ECO:0000259" key="8">
    <source>
        <dbReference type="Pfam" id="PF01568"/>
    </source>
</evidence>
<keyword evidence="11" id="KW-1185">Reference proteome</keyword>
<accession>A0A4R4W1J2</accession>
<dbReference type="PANTHER" id="PTHR43742">
    <property type="entry name" value="TRIMETHYLAMINE-N-OXIDE REDUCTASE"/>
    <property type="match status" value="1"/>
</dbReference>
<dbReference type="SUPFAM" id="SSF50692">
    <property type="entry name" value="ADC-like"/>
    <property type="match status" value="1"/>
</dbReference>
<feature type="domain" description="Molybdopterin dinucleotide-binding" evidence="8">
    <location>
        <begin position="620"/>
        <end position="735"/>
    </location>
</feature>
<dbReference type="Pfam" id="PF01568">
    <property type="entry name" value="Molydop_binding"/>
    <property type="match status" value="1"/>
</dbReference>
<dbReference type="GO" id="GO:0009061">
    <property type="term" value="P:anaerobic respiration"/>
    <property type="evidence" value="ECO:0007669"/>
    <property type="project" value="TreeGrafter"/>
</dbReference>
<keyword evidence="4" id="KW-0479">Metal-binding</keyword>
<organism evidence="10 11">
    <name type="scientific">Nonomuraea deserti</name>
    <dbReference type="NCBI Taxonomy" id="1848322"/>
    <lineage>
        <taxon>Bacteria</taxon>
        <taxon>Bacillati</taxon>
        <taxon>Actinomycetota</taxon>
        <taxon>Actinomycetes</taxon>
        <taxon>Streptosporangiales</taxon>
        <taxon>Streptosporangiaceae</taxon>
        <taxon>Nonomuraea</taxon>
    </lineage>
</organism>
<reference evidence="10 11" key="1">
    <citation type="submission" date="2019-03" db="EMBL/GenBank/DDBJ databases">
        <title>Draft genome sequences of novel Actinobacteria.</title>
        <authorList>
            <person name="Sahin N."/>
            <person name="Ay H."/>
            <person name="Saygin H."/>
        </authorList>
    </citation>
    <scope>NUCLEOTIDE SEQUENCE [LARGE SCALE GENOMIC DNA]</scope>
    <source>
        <strain evidence="10 11">KC310</strain>
    </source>
</reference>
<evidence type="ECO:0000256" key="1">
    <source>
        <dbReference type="ARBA" id="ARBA00001942"/>
    </source>
</evidence>
<dbReference type="InterPro" id="IPR050612">
    <property type="entry name" value="Prok_Mopterin_Oxidored"/>
</dbReference>
<comment type="similarity">
    <text evidence="2">Belongs to the prokaryotic molybdopterin-containing oxidoreductase family.</text>
</comment>
<dbReference type="GO" id="GO:0043546">
    <property type="term" value="F:molybdopterin cofactor binding"/>
    <property type="evidence" value="ECO:0007669"/>
    <property type="project" value="InterPro"/>
</dbReference>
<dbReference type="GO" id="GO:0016491">
    <property type="term" value="F:oxidoreductase activity"/>
    <property type="evidence" value="ECO:0007669"/>
    <property type="project" value="UniProtKB-KW"/>
</dbReference>
<dbReference type="GO" id="GO:0009055">
    <property type="term" value="F:electron transfer activity"/>
    <property type="evidence" value="ECO:0007669"/>
    <property type="project" value="TreeGrafter"/>
</dbReference>
<dbReference type="Gene3D" id="2.40.40.20">
    <property type="match status" value="1"/>
</dbReference>
<dbReference type="GO" id="GO:0030288">
    <property type="term" value="C:outer membrane-bounded periplasmic space"/>
    <property type="evidence" value="ECO:0007669"/>
    <property type="project" value="TreeGrafter"/>
</dbReference>
<dbReference type="InterPro" id="IPR006657">
    <property type="entry name" value="MoPterin_dinucl-bd_dom"/>
</dbReference>
<evidence type="ECO:0000256" key="2">
    <source>
        <dbReference type="ARBA" id="ARBA00010312"/>
    </source>
</evidence>
<feature type="region of interest" description="Disordered" evidence="6">
    <location>
        <begin position="754"/>
        <end position="774"/>
    </location>
</feature>
<evidence type="ECO:0000313" key="11">
    <source>
        <dbReference type="Proteomes" id="UP000295258"/>
    </source>
</evidence>
<dbReference type="Pfam" id="PF00384">
    <property type="entry name" value="Molybdopterin"/>
    <property type="match status" value="1"/>
</dbReference>
<feature type="domain" description="Molybdopterin oxidoreductase N-terminal" evidence="9">
    <location>
        <begin position="9"/>
        <end position="45"/>
    </location>
</feature>
<dbReference type="InterPro" id="IPR006656">
    <property type="entry name" value="Mopterin_OxRdtase"/>
</dbReference>
<sequence length="774" mass="83394">MNANAGRPSSSHWGAFRAQLDDDALTVTPHELDAHPSPLLGNMSEAHDHPARVLHPMVRRGWLEGGPGAGSARGNDEFVRVDWPDLTAILATELERVITTYGNAAIFGGSYGWGSAGRFHHPQSQVHRFLNTIGGYTGSVNTYSTGASSVILPHVLGPDVDAVHGLTSWSVLAEHTTMILAFGGLPAKNMQVAPGGITRHRSEASLRRIVDNGTTIVVVSPMRTDCPDGPDVRWCPINPGTDVAMMLALAWVLITGQLHDAEFLNTRCTGYEQLEAYILGHTDGVPKNPHWAEEITGVASSDIYALATQMAANRTFVSVTWSLQRAEHGEQPPWAAIALAAVLGQIGTPGGGFGHGYGSMGDVGVPRLPGPLPTLPQGDNPVDAFIPVARISDMLLHPGAPFEYNGGTYHYPHARLVYWCGGNPFHHHQHISRLRRAMATPDTVVVHEPYWTATAKHADIVVPSATFLERSDIGASRSDPCLIAMHQVCDPPGDVRTDYETFAELADALGAGCFFTEGNSERKWLHQMYEVWRSQSSIHGADLPSFEDFWSAGHVELPGGPDDHIMLYDFVRDPENAPLRTPSGRIELTSATIASFSYDDCPGHPSWLPPTSGTTAAYPLVLVTSQPAHRLHSQLDMGITSRRSKIDGREPLLMHPNDATARGITPGCVVLITSEQGSCLAGAVLTTDIKPGCVRLSTGAWYDPLNPQDVDSPCSHGNVNTLTRDRGTSRLAQGCTGQLVGVEVRLHQGRVPAMRAHRPPSGARGHAHLETPPL</sequence>
<keyword evidence="3" id="KW-0500">Molybdenum</keyword>
<evidence type="ECO:0000256" key="4">
    <source>
        <dbReference type="ARBA" id="ARBA00022723"/>
    </source>
</evidence>
<feature type="domain" description="Molybdopterin oxidoreductase" evidence="7">
    <location>
        <begin position="52"/>
        <end position="507"/>
    </location>
</feature>
<comment type="caution">
    <text evidence="10">The sequence shown here is derived from an EMBL/GenBank/DDBJ whole genome shotgun (WGS) entry which is preliminary data.</text>
</comment>
<comment type="cofactor">
    <cofactor evidence="1">
        <name>Mo-bis(molybdopterin guanine dinucleotide)</name>
        <dbReference type="ChEBI" id="CHEBI:60539"/>
    </cofactor>
</comment>
<proteinExistence type="inferred from homology"/>
<dbReference type="Proteomes" id="UP000295258">
    <property type="component" value="Unassembled WGS sequence"/>
</dbReference>